<evidence type="ECO:0000313" key="8">
    <source>
        <dbReference type="Proteomes" id="UP000528824"/>
    </source>
</evidence>
<keyword evidence="3" id="KW-0679">Respiratory chain</keyword>
<evidence type="ECO:0000256" key="4">
    <source>
        <dbReference type="ARBA" id="ARBA00022946"/>
    </source>
</evidence>
<dbReference type="PANTHER" id="PTHR12219:SF8">
    <property type="entry name" value="NADH DEHYDROGENASE [UBIQUINONE] IRON-SULFUR PROTEIN 4, MITOCHONDRIAL"/>
    <property type="match status" value="1"/>
</dbReference>
<dbReference type="Gene3D" id="3.30.160.190">
    <property type="entry name" value="atu1810 like domain"/>
    <property type="match status" value="1"/>
</dbReference>
<keyword evidence="5" id="KW-0249">Electron transport</keyword>
<dbReference type="AlphaFoldDB" id="A0A7W8UMK1"/>
<evidence type="ECO:0008006" key="9">
    <source>
        <dbReference type="Google" id="ProtNLM"/>
    </source>
</evidence>
<comment type="caution">
    <text evidence="7">The sequence shown here is derived from an EMBL/GenBank/DDBJ whole genome shotgun (WGS) entry which is preliminary data.</text>
</comment>
<evidence type="ECO:0000313" key="7">
    <source>
        <dbReference type="EMBL" id="MBB5560770.1"/>
    </source>
</evidence>
<protein>
    <recommendedName>
        <fullName evidence="9">NADH-ubiquinone oxidoreductase</fullName>
    </recommendedName>
</protein>
<keyword evidence="6" id="KW-0472">Membrane</keyword>
<accession>A0A7W8UMK1</accession>
<dbReference type="EMBL" id="JACHBC010000004">
    <property type="protein sequence ID" value="MBB5560770.1"/>
    <property type="molecule type" value="Genomic_DNA"/>
</dbReference>
<dbReference type="Proteomes" id="UP000528824">
    <property type="component" value="Unassembled WGS sequence"/>
</dbReference>
<name>A0A7W8UMK1_9HYPH</name>
<dbReference type="GO" id="GO:0022900">
    <property type="term" value="P:electron transport chain"/>
    <property type="evidence" value="ECO:0007669"/>
    <property type="project" value="InterPro"/>
</dbReference>
<reference evidence="7 8" key="1">
    <citation type="submission" date="2020-08" db="EMBL/GenBank/DDBJ databases">
        <title>Genomic Encyclopedia of Type Strains, Phase IV (KMG-V): Genome sequencing to study the core and pangenomes of soil and plant-associated prokaryotes.</title>
        <authorList>
            <person name="Whitman W."/>
        </authorList>
    </citation>
    <scope>NUCLEOTIDE SEQUENCE [LARGE SCALE GENOMIC DNA]</scope>
    <source>
        <strain evidence="7 8">SEMIA 4034</strain>
    </source>
</reference>
<evidence type="ECO:0000256" key="1">
    <source>
        <dbReference type="ARBA" id="ARBA00004370"/>
    </source>
</evidence>
<proteinExistence type="predicted"/>
<dbReference type="GO" id="GO:0016020">
    <property type="term" value="C:membrane"/>
    <property type="evidence" value="ECO:0007669"/>
    <property type="project" value="UniProtKB-SubCell"/>
</dbReference>
<comment type="subcellular location">
    <subcellularLocation>
        <location evidence="1">Membrane</location>
    </subcellularLocation>
</comment>
<gene>
    <name evidence="7" type="ORF">GGI59_002432</name>
</gene>
<dbReference type="PANTHER" id="PTHR12219">
    <property type="entry name" value="NADH-UBIQUINONE OXIDOREDUCTASE"/>
    <property type="match status" value="1"/>
</dbReference>
<evidence type="ECO:0000256" key="2">
    <source>
        <dbReference type="ARBA" id="ARBA00022448"/>
    </source>
</evidence>
<keyword evidence="8" id="KW-1185">Reference proteome</keyword>
<keyword evidence="2" id="KW-0813">Transport</keyword>
<evidence type="ECO:0000256" key="3">
    <source>
        <dbReference type="ARBA" id="ARBA00022660"/>
    </source>
</evidence>
<keyword evidence="4" id="KW-0809">Transit peptide</keyword>
<evidence type="ECO:0000256" key="6">
    <source>
        <dbReference type="ARBA" id="ARBA00023136"/>
    </source>
</evidence>
<evidence type="ECO:0000256" key="5">
    <source>
        <dbReference type="ARBA" id="ARBA00022982"/>
    </source>
</evidence>
<dbReference type="InterPro" id="IPR038532">
    <property type="entry name" value="NDUFS4-like_sf"/>
</dbReference>
<dbReference type="Pfam" id="PF04800">
    <property type="entry name" value="NDUS4"/>
    <property type="match status" value="1"/>
</dbReference>
<dbReference type="InterPro" id="IPR006885">
    <property type="entry name" value="NADH_UbQ_FeS_4_mit-like"/>
</dbReference>
<organism evidence="7 8">
    <name type="scientific">Rhizobium lentis</name>
    <dbReference type="NCBI Taxonomy" id="1138194"/>
    <lineage>
        <taxon>Bacteria</taxon>
        <taxon>Pseudomonadati</taxon>
        <taxon>Pseudomonadota</taxon>
        <taxon>Alphaproteobacteria</taxon>
        <taxon>Hyphomicrobiales</taxon>
        <taxon>Rhizobiaceae</taxon>
        <taxon>Rhizobium/Agrobacterium group</taxon>
        <taxon>Rhizobium</taxon>
    </lineage>
</organism>
<sequence>MSANPLNLLSCNYCGGSAAAIELRSQHETIGNIAQLGRNQKNIRGGAVRRYPYRRHRLIIGMEAAARRAPPFFLKRQGFADKQNSSLRAILGDEARPGDGIETMKGGRCPRIFGDAAVMPAKIYRPAKTAMQSGKAKTHLWVLEFDQESPRKIDPIMGYTSSGDMHQQVKLTFETQALAEAYAQRNGIEYRVIAPKDPARQVVAYPDNFRYTRTQPWTH</sequence>